<evidence type="ECO:0000259" key="2">
    <source>
        <dbReference type="PROSITE" id="PS50943"/>
    </source>
</evidence>
<dbReference type="Proteomes" id="UP000004095">
    <property type="component" value="Unassembled WGS sequence"/>
</dbReference>
<protein>
    <submittedName>
        <fullName evidence="3">Transcriptional regulator</fullName>
    </submittedName>
</protein>
<dbReference type="SUPFAM" id="SSF47413">
    <property type="entry name" value="lambda repressor-like DNA-binding domains"/>
    <property type="match status" value="1"/>
</dbReference>
<dbReference type="InterPro" id="IPR001387">
    <property type="entry name" value="Cro/C1-type_HTH"/>
</dbReference>
<dbReference type="GO" id="GO:0003700">
    <property type="term" value="F:DNA-binding transcription factor activity"/>
    <property type="evidence" value="ECO:0007669"/>
    <property type="project" value="TreeGrafter"/>
</dbReference>
<proteinExistence type="predicted"/>
<dbReference type="InterPro" id="IPR010982">
    <property type="entry name" value="Lambda_DNA-bd_dom_sf"/>
</dbReference>
<sequence length="121" mass="13725">MDIGDKIRKVREAKKLSQKEVALTLNMDQSQYSKIEKGKTDPTTATLEKICKALNVEVAELFTSDKIFKDVESLDKSLVEKVQLLEQLDEGERKSIFQIIDSLIIKKRLKDTLNDAINLAS</sequence>
<feature type="domain" description="HTH cro/C1-type" evidence="2">
    <location>
        <begin position="7"/>
        <end position="61"/>
    </location>
</feature>
<dbReference type="CDD" id="cd00093">
    <property type="entry name" value="HTH_XRE"/>
    <property type="match status" value="1"/>
</dbReference>
<organism evidence="3 4">
    <name type="scientific">Microscilla marina ATCC 23134</name>
    <dbReference type="NCBI Taxonomy" id="313606"/>
    <lineage>
        <taxon>Bacteria</taxon>
        <taxon>Pseudomonadati</taxon>
        <taxon>Bacteroidota</taxon>
        <taxon>Cytophagia</taxon>
        <taxon>Cytophagales</taxon>
        <taxon>Microscillaceae</taxon>
        <taxon>Microscilla</taxon>
    </lineage>
</organism>
<dbReference type="eggNOG" id="COG1476">
    <property type="taxonomic scope" value="Bacteria"/>
</dbReference>
<dbReference type="PANTHER" id="PTHR46797:SF1">
    <property type="entry name" value="METHYLPHOSPHONATE SYNTHASE"/>
    <property type="match status" value="1"/>
</dbReference>
<name>A2A032_MICM2</name>
<evidence type="ECO:0000313" key="3">
    <source>
        <dbReference type="EMBL" id="EAY24007.1"/>
    </source>
</evidence>
<evidence type="ECO:0000256" key="1">
    <source>
        <dbReference type="ARBA" id="ARBA00023125"/>
    </source>
</evidence>
<dbReference type="PANTHER" id="PTHR46797">
    <property type="entry name" value="HTH-TYPE TRANSCRIPTIONAL REGULATOR"/>
    <property type="match status" value="1"/>
</dbReference>
<keyword evidence="1" id="KW-0238">DNA-binding</keyword>
<dbReference type="InterPro" id="IPR050807">
    <property type="entry name" value="TransReg_Diox_bact_type"/>
</dbReference>
<dbReference type="SMART" id="SM00530">
    <property type="entry name" value="HTH_XRE"/>
    <property type="match status" value="1"/>
</dbReference>
<dbReference type="RefSeq" id="WP_002705692.1">
    <property type="nucleotide sequence ID" value="NZ_AAWS01000089.1"/>
</dbReference>
<comment type="caution">
    <text evidence="3">The sequence shown here is derived from an EMBL/GenBank/DDBJ whole genome shotgun (WGS) entry which is preliminary data.</text>
</comment>
<dbReference type="GO" id="GO:0003677">
    <property type="term" value="F:DNA binding"/>
    <property type="evidence" value="ECO:0007669"/>
    <property type="project" value="UniProtKB-KW"/>
</dbReference>
<dbReference type="OrthoDB" id="769985at2"/>
<accession>A2A032</accession>
<dbReference type="PROSITE" id="PS50943">
    <property type="entry name" value="HTH_CROC1"/>
    <property type="match status" value="1"/>
</dbReference>
<dbReference type="GO" id="GO:0005829">
    <property type="term" value="C:cytosol"/>
    <property type="evidence" value="ECO:0007669"/>
    <property type="project" value="TreeGrafter"/>
</dbReference>
<dbReference type="AlphaFoldDB" id="A2A032"/>
<keyword evidence="4" id="KW-1185">Reference proteome</keyword>
<evidence type="ECO:0000313" key="4">
    <source>
        <dbReference type="Proteomes" id="UP000004095"/>
    </source>
</evidence>
<gene>
    <name evidence="3" type="ORF">M23134_01307</name>
</gene>
<reference evidence="3 4" key="1">
    <citation type="submission" date="2007-01" db="EMBL/GenBank/DDBJ databases">
        <authorList>
            <person name="Haygood M."/>
            <person name="Podell S."/>
            <person name="Anderson C."/>
            <person name="Hopkinson B."/>
            <person name="Roe K."/>
            <person name="Barbeau K."/>
            <person name="Gaasterland T."/>
            <person name="Ferriera S."/>
            <person name="Johnson J."/>
            <person name="Kravitz S."/>
            <person name="Beeson K."/>
            <person name="Sutton G."/>
            <person name="Rogers Y.-H."/>
            <person name="Friedman R."/>
            <person name="Frazier M."/>
            <person name="Venter J.C."/>
        </authorList>
    </citation>
    <scope>NUCLEOTIDE SEQUENCE [LARGE SCALE GENOMIC DNA]</scope>
    <source>
        <strain evidence="3 4">ATCC 23134</strain>
    </source>
</reference>
<dbReference type="Gene3D" id="1.10.260.40">
    <property type="entry name" value="lambda repressor-like DNA-binding domains"/>
    <property type="match status" value="1"/>
</dbReference>
<dbReference type="EMBL" id="AAWS01000089">
    <property type="protein sequence ID" value="EAY24007.1"/>
    <property type="molecule type" value="Genomic_DNA"/>
</dbReference>
<dbReference type="Pfam" id="PF01381">
    <property type="entry name" value="HTH_3"/>
    <property type="match status" value="1"/>
</dbReference>